<accession>A0A1B9J1M1</accession>
<dbReference type="InterPro" id="IPR039249">
    <property type="entry name" value="GPATCH11"/>
</dbReference>
<name>A0A1B9J1M1_9TREE</name>
<reference evidence="3 4" key="1">
    <citation type="submission" date="2013-07" db="EMBL/GenBank/DDBJ databases">
        <title>The Genome Sequence of Kwoniella mangroviensis CBS10435.</title>
        <authorList>
            <consortium name="The Broad Institute Genome Sequencing Platform"/>
            <person name="Cuomo C."/>
            <person name="Litvintseva A."/>
            <person name="Chen Y."/>
            <person name="Heitman J."/>
            <person name="Sun S."/>
            <person name="Springer D."/>
            <person name="Dromer F."/>
            <person name="Young S.K."/>
            <person name="Zeng Q."/>
            <person name="Gargeya S."/>
            <person name="Fitzgerald M."/>
            <person name="Abouelleil A."/>
            <person name="Alvarado L."/>
            <person name="Berlin A.M."/>
            <person name="Chapman S.B."/>
            <person name="Dewar J."/>
            <person name="Goldberg J."/>
            <person name="Griggs A."/>
            <person name="Gujja S."/>
            <person name="Hansen M."/>
            <person name="Howarth C."/>
            <person name="Imamovic A."/>
            <person name="Larimer J."/>
            <person name="McCowan C."/>
            <person name="Murphy C."/>
            <person name="Pearson M."/>
            <person name="Priest M."/>
            <person name="Roberts A."/>
            <person name="Saif S."/>
            <person name="Shea T."/>
            <person name="Sykes S."/>
            <person name="Wortman J."/>
            <person name="Nusbaum C."/>
            <person name="Birren B."/>
        </authorList>
    </citation>
    <scope>NUCLEOTIDE SEQUENCE [LARGE SCALE GENOMIC DNA]</scope>
    <source>
        <strain evidence="3 4">CBS 10435</strain>
    </source>
</reference>
<evidence type="ECO:0000256" key="1">
    <source>
        <dbReference type="SAM" id="MobiDB-lite"/>
    </source>
</evidence>
<dbReference type="OrthoDB" id="786951at2759"/>
<evidence type="ECO:0000259" key="2">
    <source>
        <dbReference type="PROSITE" id="PS50174"/>
    </source>
</evidence>
<proteinExistence type="predicted"/>
<dbReference type="Proteomes" id="UP000092583">
    <property type="component" value="Unassembled WGS sequence"/>
</dbReference>
<feature type="region of interest" description="Disordered" evidence="1">
    <location>
        <begin position="269"/>
        <end position="291"/>
    </location>
</feature>
<dbReference type="STRING" id="1331196.A0A1B9J1M1"/>
<dbReference type="PROSITE" id="PS50174">
    <property type="entry name" value="G_PATCH"/>
    <property type="match status" value="1"/>
</dbReference>
<dbReference type="SMART" id="SM01173">
    <property type="entry name" value="DUF4187"/>
    <property type="match status" value="1"/>
</dbReference>
<gene>
    <name evidence="3" type="ORF">L486_01196</name>
</gene>
<dbReference type="InterPro" id="IPR000467">
    <property type="entry name" value="G_patch_dom"/>
</dbReference>
<evidence type="ECO:0000313" key="4">
    <source>
        <dbReference type="Proteomes" id="UP000092583"/>
    </source>
</evidence>
<sequence length="418" mass="47063">MSDSEDDFMSDKYLIDLPSSSSTNSKNTKSYSEKRNIDQLKSLRKGQAKNQLPLKQLEEQRRKEGLSTSLFERDSNGDQTKNVGMGLMQNMGWNVGESLGKKRSPPPPSSSTTGSRGGGGLGKRPKFLRGDELEDEDEDEPKRGGIGSTSISQNRTEPIRISMWSGRKGLSARSPSPPPLSKNTSGRDPDALDPEKLERLNNQTAGFRERQRAEYGEKERERKGRAAREKLRDFDIEKGVKFHPLHILPFSPLTTVPRPLLKLIYPSQVFSPSPSPPPNRGGVEGYEKESNLSAAEKLRDQMRKDMLSTLKSDDDHEDDEGVIRFGVMDDSEPGQERGKKLPTQKLNENEDEYKGVSWEEHVNGAKRVLSMDPSTYLQFVVDQLRTEHIFCFWCSYKYSSFEEMDAPGGCPGEEEDDH</sequence>
<dbReference type="AlphaFoldDB" id="A0A1B9J1M1"/>
<dbReference type="EMBL" id="KI669459">
    <property type="protein sequence ID" value="OCF61544.1"/>
    <property type="molecule type" value="Genomic_DNA"/>
</dbReference>
<feature type="domain" description="G-patch" evidence="2">
    <location>
        <begin position="80"/>
        <end position="126"/>
    </location>
</feature>
<dbReference type="GO" id="GO:0000776">
    <property type="term" value="C:kinetochore"/>
    <property type="evidence" value="ECO:0007669"/>
    <property type="project" value="TreeGrafter"/>
</dbReference>
<keyword evidence="4" id="KW-1185">Reference proteome</keyword>
<dbReference type="GO" id="GO:0003676">
    <property type="term" value="F:nucleic acid binding"/>
    <property type="evidence" value="ECO:0007669"/>
    <property type="project" value="InterPro"/>
</dbReference>
<evidence type="ECO:0000313" key="3">
    <source>
        <dbReference type="EMBL" id="OCF61544.1"/>
    </source>
</evidence>
<feature type="compositionally biased region" description="Low complexity" evidence="1">
    <location>
        <begin position="19"/>
        <end position="30"/>
    </location>
</feature>
<feature type="region of interest" description="Disordered" evidence="1">
    <location>
        <begin position="1"/>
        <end position="229"/>
    </location>
</feature>
<protein>
    <recommendedName>
        <fullName evidence="2">G-patch domain-containing protein</fullName>
    </recommendedName>
</protein>
<dbReference type="InterPro" id="IPR025239">
    <property type="entry name" value="DUF4187"/>
</dbReference>
<dbReference type="PANTHER" id="PTHR21032">
    <property type="entry name" value="G PATCH DOMAIN-CONTAINING PROTEIN 11"/>
    <property type="match status" value="1"/>
</dbReference>
<dbReference type="PANTHER" id="PTHR21032:SF0">
    <property type="entry name" value="G PATCH DOMAIN-CONTAINING PROTEIN 11"/>
    <property type="match status" value="1"/>
</dbReference>
<reference evidence="4" key="2">
    <citation type="submission" date="2013-12" db="EMBL/GenBank/DDBJ databases">
        <title>Evolution of pathogenesis and genome organization in the Tremellales.</title>
        <authorList>
            <person name="Cuomo C."/>
            <person name="Litvintseva A."/>
            <person name="Heitman J."/>
            <person name="Chen Y."/>
            <person name="Sun S."/>
            <person name="Springer D."/>
            <person name="Dromer F."/>
            <person name="Young S."/>
            <person name="Zeng Q."/>
            <person name="Chapman S."/>
            <person name="Gujja S."/>
            <person name="Saif S."/>
            <person name="Birren B."/>
        </authorList>
    </citation>
    <scope>NUCLEOTIDE SEQUENCE [LARGE SCALE GENOMIC DNA]</scope>
    <source>
        <strain evidence="4">CBS 10435</strain>
    </source>
</reference>
<organism evidence="3 4">
    <name type="scientific">Kwoniella mangroviensis CBS 10435</name>
    <dbReference type="NCBI Taxonomy" id="1331196"/>
    <lineage>
        <taxon>Eukaryota</taxon>
        <taxon>Fungi</taxon>
        <taxon>Dikarya</taxon>
        <taxon>Basidiomycota</taxon>
        <taxon>Agaricomycotina</taxon>
        <taxon>Tremellomycetes</taxon>
        <taxon>Tremellales</taxon>
        <taxon>Cryptococcaceae</taxon>
        <taxon>Kwoniella</taxon>
    </lineage>
</organism>
<feature type="compositionally biased region" description="Basic and acidic residues" evidence="1">
    <location>
        <begin position="207"/>
        <end position="229"/>
    </location>
</feature>
<dbReference type="Pfam" id="PF13821">
    <property type="entry name" value="DUF4187"/>
    <property type="match status" value="1"/>
</dbReference>
<feature type="compositionally biased region" description="Basic and acidic residues" evidence="1">
    <location>
        <begin position="185"/>
        <end position="199"/>
    </location>
</feature>
<feature type="compositionally biased region" description="Basic and acidic residues" evidence="1">
    <location>
        <begin position="56"/>
        <end position="76"/>
    </location>
</feature>